<dbReference type="Gene3D" id="1.25.40.10">
    <property type="entry name" value="Tetratricopeptide repeat domain"/>
    <property type="match status" value="1"/>
</dbReference>
<dbReference type="OrthoDB" id="7553586at2759"/>
<dbReference type="InterPro" id="IPR044722">
    <property type="entry name" value="SecA_SF2_C"/>
</dbReference>
<keyword evidence="1" id="KW-0813">Transport</keyword>
<dbReference type="Gene3D" id="3.90.1440.10">
    <property type="entry name" value="SecA, preprotein cross-linking domain"/>
    <property type="match status" value="1"/>
</dbReference>
<dbReference type="Gene3D" id="3.40.50.300">
    <property type="entry name" value="P-loop containing nucleotide triphosphate hydrolases"/>
    <property type="match status" value="2"/>
</dbReference>
<sequence>MAMNDQLVAQKLNITSPQVFSFQILCAADQKFDDFDDAINRYVRSEGPKIEIILKEYIEKAKTSLFFVCDIGGQDDKFIRNHHEHWIACVIVTFNGKSSVFIKDSLESEEYISEKTAFLKFIEQKFVDHSAISFVEHCTREEYTVSGSDISIALNNLKIMIELFKTENKENFEKLFQEAKFCTVHSINVDFDRLIVKVGLKNRFRLKPALQKILSALQRVIDKDNEYKLENTELMKLIDTLGSINFSPRENDEINLKDIVIDLIVILKGRGQNLDEGSQKKIIKYFDDNKDRYIEKVKDFDRTLRQDSRNSQIMGCLGLALKDLLKFFTCIEKLMPDRLTIADLDALFHLLGDTNEQHILEEQRTELENKLSNVTDQNASMDINYELSDVRQKLEYFARKAEVREMADIDDLMIIIGRKSEKHEQVMLARETVDQTLLAGKSTESREVALAVIKILNFIDLSKYNQIEEAIDAVLCNVISQIPLNEGKLILILCQKLPLDKRSSLFRFMYEILIDNDDKELREQAFKILQSCNLHSEDLEHIVSAVQLEEKCMQNNESIIDDLLQRVKVRNKLTLNCFEQLTKYFHNDATNVVINEIVEHGIQQLPKFFVEKCIDYVQLTAASDKDQSSIVSLCNVLLKGQYICLSQIQNIVEKLIDDENSNVAIYDMLSIEIKNEHSIPASIVNKLKLSAQNNEYAANLIKLVEKEHSDIDILKNSRENLTNRKEALKKIMNNSQNCTTVIIKTLESLVKYDVELRTDCFKALVNILPEDYPQQRIKIDLISISECLDYDDDIDLEDISTLVKKNRSVDLSQIVTLIIHRIDIDGEAALNLLSEISHFEVQVFDQMQIKLLLTVAFESTDFDFRVKIIDILETIIGKGFSETIIGKGFSDKTEISKLDDDGNENVYFLTEELNKLHALQNKVINQNNLLSLKKIVEEEGYAITEDYIISLIEALNSNEKQDIHEIICDVLFQIDLRQGFTDAVNSAIFDTIHKNQQLISIDSAVGIIYIGFSQRLEIPEDVVQGLWQQLSKAIEENTLKYNLIYAVRAFVIQRNWIPQLALEQITNSLISSDIDIQFKLLLADILSNVLDKCDDNVQLTPLVTETLRTVVLQSRKKFNDYLLNKIVFRALKASIEENEASHDFLSRYYEIFKRQEISLDKYSTEELKPLDLYMAEKCHALEKFQLMNVINNTFLMQQKIDTSVLSEFHEGEWRKEILCSELLTRIFLEGEIDEGVDEFELQKFRENLESLSSYANEHDSIENILQALLDKQNTHKLSLEIVNDTLIMLQSNIEGVHIVQDEYKNNFYIELRQLWLGERLKYFGIEYSDETLEAFNACLPYRIEIIEEILERVRKDTVIEELIHFFHDLLNCGLTHDSIESFLMNNIPREKSITTWGTILTDRLVGVILVRKFRSYGNYLEYNKLEFSRNTVTHNAYNQANAIYYYSAEDLARISTGWMREFVSNFRIILPLWSQNDRTLSTILTDASNEYKRDRKPTILILNIAGNHWITVVLIHHNEKDIVLCKDSLGEDSYVDEKEEMKQLLTSKIERIDFKHHRSCEQFDDYDSGVFALSNMKIMATLLRDNTEHFIHSFENLKFTSQTQATYNRVHMFPKMYALNLYRSYRRKQIIDYHSVELKFIEDILRKNRLVENELKLSIDLLDEETLLDKDYRYLFKIEASQSKTNIIRTLGITDVYSVKGNILSVFDDKLTAISEKKEKLDLIQSVATLSDSEIDELLSLLGVELTEFNRDILKKYLGVPIKNFLATRSKEIANVEDYESVIHLHKKLNKVVAAGWSMNSIRKLIDFIDTEDVLTYLLHALDPIYEYNLSEYDSNMKGENLFDILRANSSQIWRKEIHELAIFQTFKGSYDKSLEILKTELYQFNRDNQISFLCDEKLITAYVNVQHSYKSKSNLFSDFDTIEHWTSSNIQQWSEKVKSRSNEVSQNEKLAVIKRAVEITSKFPPREIQLLSVLILTNPEENKGRLAQINTGEGKTTIVAMLAAIKALEGHTVDVITSSPELAKPQAKQQQDFFKHFGLTVSHNGKDDGEIKQRYRSDIVYGAAGDFQGDILRDEYSKLGTRSRRKCDIAIVDEVDSMLIDGKNHMVMLSSPMPAMDHLEPLLAAIWIQIEEVAKSIKDIDGKTYFIEQQDMFDENGNIRSDIVENAIAIEGTKENFIKNCTEIHVRRLLRDTENSPKTESDIPVDYPEIKIPEHLRDLVTKTQLTKWIDSAIYAKYRCEFNKHYILKKGKVAPVDASNTGIVQQNMHWSNGLHQFLQIKHGAKITPESLSTNFISNVTYFKRYNKHIYGLTGTLGSISARQLLNNTYSVDCVIIPPFRQKQYRELTPIIVNKEAKHWFDSIVESCINKLENGRGVLVIMKFIKEVDELKNRLIAAGYDESKIKIYKTEDDSMVIGDDLKPGEIIIATNIAGRGTDIKADKIERNGGLHVCVTFLPPNERVEQQNVGRTSRTGNKGTSQFILLEKNEFEFSVLRKIRNINEEDEIMKAESKIKKVMLSDAIFAEFCKLLSEIEDKNDLFIKYKCRAVEERFGIWLKIQEDKISKATSEQQLLEDFEIFRKQILDHRKSNQLIRNPYFHVLIGNQMIDNKKHQEAIIEFSRAIELDEYFQANAYYNRGYARIVAYGGSAKKYKHEIEEAIRDFKEAKKIIEDRLEPMLHVIQKASNSEALSEQVAHKMTLFGIQKNTIEMAIGADVNKEIEAFESQKKQPGINKTDLEKISQQIENLKASKRERETGAISKALDKGNDMEIELLDIKKSLPEDQDINCYLEEIEEYKNNGFIGTFQVKEIKPIDWLSVIGLASLALAQIVGGAALAVFTLGAGSTIGMGLLSEGISDLITAVVDGIINRDFSWASYAIQKAISMTVSLVCAGLGAIKDAAKTAIAGAKHIGSVATKVATETLKKGWVIAAKAIGVELGKGVAKKVVTQLVDYGVNKALMPSIEEEVRKRIESPIQNALLANSTVEKMLRLDGKNRNCYYQNLIKQKAMELLNPQNDPEHVLLTITKGIANGIATCKIQGLSTVLQIAEAVQALDELRQFLPGFIESLNKAIDEISTAESVIGKIEELDKQEQTEVQSQTNYDPQKTTEEIYDHAASTYVPEHQDEDINLELNENVEEQVTLEKSTKSPESLRQQLANSVSIKMCSVIQNKLITPVTHAGINFGMKKVTAGLDKSIQDQIGNYQAERRIEFFQDEDKDNRIPDEFKKGGEDEEAVEKADQMIDDLKRGGEAGLPHLGALSDEAGRPIKVLDENGKVIRIIGGDKGGLPIEVEYHKPTEDSPQGHWTLPGNVEPAVNNTGKNNCLFNVIAHQTGKDPNQLRENTATRMENNKENLANQAHDIKRLEQYKSSALTMGGVRLKGNSVYLDDDEIDLIIQTVNSSTYRRMDAPRGLELIDAHDDEGQQVELKRHHMIPEAEIREEFAKLVNKYSNDKNGLKTELNKYINHPNNLIGRQALIRATGLDKVPEIHDNQCGVANSVLAAVSWHTNNIRVGPPGNFRVDDPEAPKSQSKIDYAVADPESKKILDGYARKKGSSNPANILDVQNKLPNNVKHYGWKTTKHPKKSAPRIYEVNKNIKIGTFSKFLKGQTGDRAICNPFREGGQRQFRP</sequence>
<accession>A0A817QX96</accession>
<dbReference type="PROSITE" id="PS51194">
    <property type="entry name" value="HELICASE_CTER"/>
    <property type="match status" value="1"/>
</dbReference>
<keyword evidence="7" id="KW-0811">Translocation</keyword>
<name>A0A817QX96_9BILA</name>
<dbReference type="InterPro" id="IPR000185">
    <property type="entry name" value="SecA"/>
</dbReference>
<dbReference type="InterPro" id="IPR011130">
    <property type="entry name" value="SecA_preprotein_X-link_dom"/>
</dbReference>
<feature type="coiled-coil region" evidence="9">
    <location>
        <begin position="704"/>
        <end position="738"/>
    </location>
</feature>
<keyword evidence="2" id="KW-0963">Cytoplasm</keyword>
<evidence type="ECO:0000256" key="7">
    <source>
        <dbReference type="ARBA" id="ARBA00023010"/>
    </source>
</evidence>
<feature type="domain" description="SecA family profile" evidence="12">
    <location>
        <begin position="1860"/>
        <end position="2513"/>
    </location>
</feature>
<keyword evidence="9" id="KW-0175">Coiled coil</keyword>
<dbReference type="PANTHER" id="PTHR30612:SF0">
    <property type="entry name" value="CHLOROPLAST PROTEIN-TRANSPORTING ATPASE"/>
    <property type="match status" value="1"/>
</dbReference>
<dbReference type="InterPro" id="IPR014001">
    <property type="entry name" value="Helicase_ATP-bd"/>
</dbReference>
<dbReference type="EMBL" id="CAJNXB010002195">
    <property type="protein sequence ID" value="CAF3221934.1"/>
    <property type="molecule type" value="Genomic_DNA"/>
</dbReference>
<dbReference type="GO" id="GO:0006886">
    <property type="term" value="P:intracellular protein transport"/>
    <property type="evidence" value="ECO:0007669"/>
    <property type="project" value="InterPro"/>
</dbReference>
<dbReference type="Proteomes" id="UP000663825">
    <property type="component" value="Unassembled WGS sequence"/>
</dbReference>
<feature type="domain" description="Helicase ATP-binding" evidence="10">
    <location>
        <begin position="1977"/>
        <end position="2132"/>
    </location>
</feature>
<protein>
    <recommendedName>
        <fullName evidence="15">Protein translocase subunit SecA</fullName>
    </recommendedName>
</protein>
<comment type="caution">
    <text evidence="13">The sequence shown here is derived from an EMBL/GenBank/DDBJ whole genome shotgun (WGS) entry which is preliminary data.</text>
</comment>
<dbReference type="PANTHER" id="PTHR30612">
    <property type="entry name" value="SECA INNER MEMBRANE COMPONENT OF SEC PROTEIN SECRETION SYSTEM"/>
    <property type="match status" value="1"/>
</dbReference>
<evidence type="ECO:0000256" key="8">
    <source>
        <dbReference type="ARBA" id="ARBA00023136"/>
    </source>
</evidence>
<evidence type="ECO:0000256" key="2">
    <source>
        <dbReference type="ARBA" id="ARBA00022490"/>
    </source>
</evidence>
<dbReference type="GO" id="GO:0005524">
    <property type="term" value="F:ATP binding"/>
    <property type="evidence" value="ECO:0007669"/>
    <property type="project" value="UniProtKB-KW"/>
</dbReference>
<dbReference type="PROSITE" id="PS51196">
    <property type="entry name" value="SECA_MOTOR_DEAD"/>
    <property type="match status" value="1"/>
</dbReference>
<evidence type="ECO:0000313" key="14">
    <source>
        <dbReference type="Proteomes" id="UP000663825"/>
    </source>
</evidence>
<evidence type="ECO:0000256" key="6">
    <source>
        <dbReference type="ARBA" id="ARBA00022967"/>
    </source>
</evidence>
<dbReference type="SMART" id="SM00957">
    <property type="entry name" value="SecA_DEAD"/>
    <property type="match status" value="1"/>
</dbReference>
<dbReference type="GO" id="GO:0017038">
    <property type="term" value="P:protein import"/>
    <property type="evidence" value="ECO:0007669"/>
    <property type="project" value="InterPro"/>
</dbReference>
<dbReference type="PROSITE" id="PS51192">
    <property type="entry name" value="HELICASE_ATP_BIND_1"/>
    <property type="match status" value="1"/>
</dbReference>
<keyword evidence="6" id="KW-1278">Translocase</keyword>
<evidence type="ECO:0000256" key="9">
    <source>
        <dbReference type="SAM" id="Coils"/>
    </source>
</evidence>
<dbReference type="SUPFAM" id="SSF81767">
    <property type="entry name" value="Pre-protein crosslinking domain of SecA"/>
    <property type="match status" value="1"/>
</dbReference>
<dbReference type="InterPro" id="IPR011115">
    <property type="entry name" value="SecA_DEAD"/>
</dbReference>
<dbReference type="GO" id="GO:0006605">
    <property type="term" value="P:protein targeting"/>
    <property type="evidence" value="ECO:0007669"/>
    <property type="project" value="InterPro"/>
</dbReference>
<feature type="coiled-coil region" evidence="9">
    <location>
        <begin position="3336"/>
        <end position="3366"/>
    </location>
</feature>
<feature type="coiled-coil region" evidence="9">
    <location>
        <begin position="357"/>
        <end position="384"/>
    </location>
</feature>
<organism evidence="13 14">
    <name type="scientific">Rotaria socialis</name>
    <dbReference type="NCBI Taxonomy" id="392032"/>
    <lineage>
        <taxon>Eukaryota</taxon>
        <taxon>Metazoa</taxon>
        <taxon>Spiralia</taxon>
        <taxon>Gnathifera</taxon>
        <taxon>Rotifera</taxon>
        <taxon>Eurotatoria</taxon>
        <taxon>Bdelloidea</taxon>
        <taxon>Philodinida</taxon>
        <taxon>Philodinidae</taxon>
        <taxon>Rotaria</taxon>
    </lineage>
</organism>
<dbReference type="Pfam" id="PF07517">
    <property type="entry name" value="SecA_DEAD"/>
    <property type="match status" value="1"/>
</dbReference>
<feature type="domain" description="Helicase C-terminal" evidence="11">
    <location>
        <begin position="2363"/>
        <end position="2517"/>
    </location>
</feature>
<dbReference type="InterPro" id="IPR011990">
    <property type="entry name" value="TPR-like_helical_dom_sf"/>
</dbReference>
<dbReference type="InterPro" id="IPR027417">
    <property type="entry name" value="P-loop_NTPase"/>
</dbReference>
<dbReference type="Gene3D" id="3.40.395.10">
    <property type="entry name" value="Adenoviral Proteinase, Chain A"/>
    <property type="match status" value="1"/>
</dbReference>
<dbReference type="InterPro" id="IPR001650">
    <property type="entry name" value="Helicase_C-like"/>
</dbReference>
<evidence type="ECO:0000256" key="1">
    <source>
        <dbReference type="ARBA" id="ARBA00022448"/>
    </source>
</evidence>
<dbReference type="InterPro" id="IPR014018">
    <property type="entry name" value="SecA_motor_DEAD"/>
</dbReference>
<evidence type="ECO:0000259" key="12">
    <source>
        <dbReference type="PROSITE" id="PS51196"/>
    </source>
</evidence>
<dbReference type="SUPFAM" id="SSF52540">
    <property type="entry name" value="P-loop containing nucleoside triphosphate hydrolases"/>
    <property type="match status" value="2"/>
</dbReference>
<dbReference type="PRINTS" id="PR00906">
    <property type="entry name" value="SECA"/>
</dbReference>
<gene>
    <name evidence="13" type="ORF">TIS948_LOCUS13667</name>
</gene>
<keyword evidence="4" id="KW-0067">ATP-binding</keyword>
<keyword evidence="5" id="KW-0653">Protein transport</keyword>
<keyword evidence="3" id="KW-0547">Nucleotide-binding</keyword>
<keyword evidence="8" id="KW-0472">Membrane</keyword>
<proteinExistence type="predicted"/>
<evidence type="ECO:0000256" key="5">
    <source>
        <dbReference type="ARBA" id="ARBA00022927"/>
    </source>
</evidence>
<dbReference type="InterPro" id="IPR036670">
    <property type="entry name" value="SecA_X-link_sf"/>
</dbReference>
<reference evidence="13" key="1">
    <citation type="submission" date="2021-02" db="EMBL/GenBank/DDBJ databases">
        <authorList>
            <person name="Nowell W R."/>
        </authorList>
    </citation>
    <scope>NUCLEOTIDE SEQUENCE</scope>
</reference>
<evidence type="ECO:0000313" key="13">
    <source>
        <dbReference type="EMBL" id="CAF3221934.1"/>
    </source>
</evidence>
<evidence type="ECO:0000256" key="4">
    <source>
        <dbReference type="ARBA" id="ARBA00022840"/>
    </source>
</evidence>
<dbReference type="Pfam" id="PF01043">
    <property type="entry name" value="SecA_PP_bind"/>
    <property type="match status" value="1"/>
</dbReference>
<evidence type="ECO:0000256" key="3">
    <source>
        <dbReference type="ARBA" id="ARBA00022741"/>
    </source>
</evidence>
<evidence type="ECO:0000259" key="11">
    <source>
        <dbReference type="PROSITE" id="PS51194"/>
    </source>
</evidence>
<dbReference type="GO" id="GO:0016020">
    <property type="term" value="C:membrane"/>
    <property type="evidence" value="ECO:0007669"/>
    <property type="project" value="InterPro"/>
</dbReference>
<evidence type="ECO:0008006" key="15">
    <source>
        <dbReference type="Google" id="ProtNLM"/>
    </source>
</evidence>
<evidence type="ECO:0000259" key="10">
    <source>
        <dbReference type="PROSITE" id="PS51192"/>
    </source>
</evidence>
<dbReference type="Pfam" id="PF21090">
    <property type="entry name" value="P-loop_SecA"/>
    <property type="match status" value="1"/>
</dbReference>
<dbReference type="SUPFAM" id="SSF48452">
    <property type="entry name" value="TPR-like"/>
    <property type="match status" value="1"/>
</dbReference>